<feature type="domain" description="Tyr recombinase" evidence="6">
    <location>
        <begin position="215"/>
        <end position="393"/>
    </location>
</feature>
<accession>A0ABN0SUL3</accession>
<keyword evidence="3 5" id="KW-0238">DNA-binding</keyword>
<organism evidence="8 9">
    <name type="scientific">Kangiella japonica</name>
    <dbReference type="NCBI Taxonomy" id="647384"/>
    <lineage>
        <taxon>Bacteria</taxon>
        <taxon>Pseudomonadati</taxon>
        <taxon>Pseudomonadota</taxon>
        <taxon>Gammaproteobacteria</taxon>
        <taxon>Kangiellales</taxon>
        <taxon>Kangiellaceae</taxon>
        <taxon>Kangiella</taxon>
    </lineage>
</organism>
<evidence type="ECO:0000256" key="3">
    <source>
        <dbReference type="ARBA" id="ARBA00023125"/>
    </source>
</evidence>
<name>A0ABN0SUL3_9GAMM</name>
<dbReference type="PANTHER" id="PTHR30629">
    <property type="entry name" value="PROPHAGE INTEGRASE"/>
    <property type="match status" value="1"/>
</dbReference>
<dbReference type="Proteomes" id="UP001501221">
    <property type="component" value="Unassembled WGS sequence"/>
</dbReference>
<evidence type="ECO:0000313" key="8">
    <source>
        <dbReference type="EMBL" id="GAA0200811.1"/>
    </source>
</evidence>
<evidence type="ECO:0000256" key="2">
    <source>
        <dbReference type="ARBA" id="ARBA00022908"/>
    </source>
</evidence>
<feature type="domain" description="Core-binding (CB)" evidence="7">
    <location>
        <begin position="100"/>
        <end position="180"/>
    </location>
</feature>
<evidence type="ECO:0000259" key="6">
    <source>
        <dbReference type="PROSITE" id="PS51898"/>
    </source>
</evidence>
<dbReference type="PANTHER" id="PTHR30629:SF2">
    <property type="entry name" value="PROPHAGE INTEGRASE INTS-RELATED"/>
    <property type="match status" value="1"/>
</dbReference>
<comment type="similarity">
    <text evidence="1">Belongs to the 'phage' integrase family.</text>
</comment>
<evidence type="ECO:0000256" key="1">
    <source>
        <dbReference type="ARBA" id="ARBA00008857"/>
    </source>
</evidence>
<evidence type="ECO:0000313" key="9">
    <source>
        <dbReference type="Proteomes" id="UP001501221"/>
    </source>
</evidence>
<reference evidence="8 9" key="1">
    <citation type="journal article" date="2019" name="Int. J. Syst. Evol. Microbiol.">
        <title>The Global Catalogue of Microorganisms (GCM) 10K type strain sequencing project: providing services to taxonomists for standard genome sequencing and annotation.</title>
        <authorList>
            <consortium name="The Broad Institute Genomics Platform"/>
            <consortium name="The Broad Institute Genome Sequencing Center for Infectious Disease"/>
            <person name="Wu L."/>
            <person name="Ma J."/>
        </authorList>
    </citation>
    <scope>NUCLEOTIDE SEQUENCE [LARGE SCALE GENOMIC DNA]</scope>
    <source>
        <strain evidence="8 9">JCM 16211</strain>
    </source>
</reference>
<gene>
    <name evidence="8" type="ORF">GCM10009123_05190</name>
</gene>
<keyword evidence="4" id="KW-0233">DNA recombination</keyword>
<keyword evidence="9" id="KW-1185">Reference proteome</keyword>
<keyword evidence="2" id="KW-0229">DNA integration</keyword>
<dbReference type="PROSITE" id="PS51898">
    <property type="entry name" value="TYR_RECOMBINASE"/>
    <property type="match status" value="1"/>
</dbReference>
<dbReference type="Pfam" id="PF13356">
    <property type="entry name" value="Arm-DNA-bind_3"/>
    <property type="match status" value="1"/>
</dbReference>
<dbReference type="EMBL" id="BAAAFM010000001">
    <property type="protein sequence ID" value="GAA0200811.1"/>
    <property type="molecule type" value="Genomic_DNA"/>
</dbReference>
<dbReference type="PROSITE" id="PS51900">
    <property type="entry name" value="CB"/>
    <property type="match status" value="1"/>
</dbReference>
<sequence length="421" mass="49238">MKREIKFNQSRIAELEAPEKGRVLYWDTKVTNLAVRVTPTGHKSFVVIMWKDGGNKFVTIGRFPSMTVKQAQEEAQKVTADLHKGIDPNKKEEIAEVKKTTLEQCLNAYIDSRDNQRFSENTRKSYRAILENWLSDWKAKPLGDITTNMVNKRFNEISKKYPVAGNNTFRLVRALFNFARDEWEDKDGNPVFPFNPTRKLSHAKKWHKEQRRQGVLKNYELKPWFNALELFEQTRTTQGGVQPTTIADYLRFVLMTGLRRREASNLEWSNVDFKGRTITIEQTKNRQTHILPITDYVYQLLEKRYQNRSNDFVFEGRGGVSLQEPKKAVERIRALSDLYFTIHDLRRTFISVAESLELSPYAIKRMVNHKIPEQDVTGGYIIWEVERLREPLQRVNDKILKLAEIKETAQVVSLETARKVK</sequence>
<evidence type="ECO:0000256" key="4">
    <source>
        <dbReference type="ARBA" id="ARBA00023172"/>
    </source>
</evidence>
<dbReference type="InterPro" id="IPR002104">
    <property type="entry name" value="Integrase_catalytic"/>
</dbReference>
<dbReference type="Pfam" id="PF00589">
    <property type="entry name" value="Phage_integrase"/>
    <property type="match status" value="1"/>
</dbReference>
<dbReference type="InterPro" id="IPR044068">
    <property type="entry name" value="CB"/>
</dbReference>
<dbReference type="InterPro" id="IPR025166">
    <property type="entry name" value="Integrase_DNA_bind_dom"/>
</dbReference>
<dbReference type="SUPFAM" id="SSF56349">
    <property type="entry name" value="DNA breaking-rejoining enzymes"/>
    <property type="match status" value="1"/>
</dbReference>
<evidence type="ECO:0000256" key="5">
    <source>
        <dbReference type="PROSITE-ProRule" id="PRU01248"/>
    </source>
</evidence>
<dbReference type="InterPro" id="IPR011010">
    <property type="entry name" value="DNA_brk_join_enz"/>
</dbReference>
<comment type="caution">
    <text evidence="8">The sequence shown here is derived from an EMBL/GenBank/DDBJ whole genome shotgun (WGS) entry which is preliminary data.</text>
</comment>
<proteinExistence type="inferred from homology"/>
<dbReference type="InterPro" id="IPR038488">
    <property type="entry name" value="Integrase_DNA-bd_sf"/>
</dbReference>
<protein>
    <submittedName>
        <fullName evidence="8">Tyrosine-type recombinase/integrase</fullName>
    </submittedName>
</protein>
<dbReference type="Gene3D" id="1.10.443.10">
    <property type="entry name" value="Intergrase catalytic core"/>
    <property type="match status" value="1"/>
</dbReference>
<dbReference type="InterPro" id="IPR050808">
    <property type="entry name" value="Phage_Integrase"/>
</dbReference>
<dbReference type="InterPro" id="IPR010998">
    <property type="entry name" value="Integrase_recombinase_N"/>
</dbReference>
<dbReference type="Gene3D" id="3.30.160.390">
    <property type="entry name" value="Integrase, DNA-binding domain"/>
    <property type="match status" value="1"/>
</dbReference>
<evidence type="ECO:0000259" key="7">
    <source>
        <dbReference type="PROSITE" id="PS51900"/>
    </source>
</evidence>
<dbReference type="InterPro" id="IPR013762">
    <property type="entry name" value="Integrase-like_cat_sf"/>
</dbReference>
<dbReference type="RefSeq" id="WP_343986084.1">
    <property type="nucleotide sequence ID" value="NZ_BAAAFM010000001.1"/>
</dbReference>
<dbReference type="Gene3D" id="1.10.150.130">
    <property type="match status" value="1"/>
</dbReference>